<gene>
    <name evidence="2" type="ORF">GCM10023346_25430</name>
</gene>
<comment type="caution">
    <text evidence="2">The sequence shown here is derived from an EMBL/GenBank/DDBJ whole genome shotgun (WGS) entry which is preliminary data.</text>
</comment>
<evidence type="ECO:0000313" key="2">
    <source>
        <dbReference type="EMBL" id="GAA5195449.1"/>
    </source>
</evidence>
<feature type="compositionally biased region" description="Polar residues" evidence="1">
    <location>
        <begin position="89"/>
        <end position="98"/>
    </location>
</feature>
<name>A0ABP9SGR5_9MICC</name>
<evidence type="ECO:0000313" key="3">
    <source>
        <dbReference type="Proteomes" id="UP001500200"/>
    </source>
</evidence>
<keyword evidence="3" id="KW-1185">Reference proteome</keyword>
<dbReference type="Proteomes" id="UP001500200">
    <property type="component" value="Unassembled WGS sequence"/>
</dbReference>
<reference evidence="3" key="1">
    <citation type="journal article" date="2019" name="Int. J. Syst. Evol. Microbiol.">
        <title>The Global Catalogue of Microorganisms (GCM) 10K type strain sequencing project: providing services to taxonomists for standard genome sequencing and annotation.</title>
        <authorList>
            <consortium name="The Broad Institute Genomics Platform"/>
            <consortium name="The Broad Institute Genome Sequencing Center for Infectious Disease"/>
            <person name="Wu L."/>
            <person name="Ma J."/>
        </authorList>
    </citation>
    <scope>NUCLEOTIDE SEQUENCE [LARGE SCALE GENOMIC DNA]</scope>
    <source>
        <strain evidence="3">JCM 18514</strain>
    </source>
</reference>
<accession>A0ABP9SGR5</accession>
<dbReference type="Gene3D" id="3.10.180.10">
    <property type="entry name" value="2,3-Dihydroxybiphenyl 1,2-Dioxygenase, domain 1"/>
    <property type="match status" value="1"/>
</dbReference>
<dbReference type="InterPro" id="IPR029068">
    <property type="entry name" value="Glyas_Bleomycin-R_OHBP_Dase"/>
</dbReference>
<protein>
    <recommendedName>
        <fullName evidence="4">Glyoxalase-like domain-containing protein</fullName>
    </recommendedName>
</protein>
<dbReference type="SUPFAM" id="SSF54593">
    <property type="entry name" value="Glyoxalase/Bleomycin resistance protein/Dihydroxybiphenyl dioxygenase"/>
    <property type="match status" value="1"/>
</dbReference>
<sequence length="98" mass="9695">MTAWAGWPAANSPEKLEAGPGHLWSAVAGIGIGIGEGAAAWNTCASVDDADDAAQRLLSVGATVLSAPADACDGGRSVPLADREGAEFTASQFTPPSG</sequence>
<evidence type="ECO:0000256" key="1">
    <source>
        <dbReference type="SAM" id="MobiDB-lite"/>
    </source>
</evidence>
<feature type="region of interest" description="Disordered" evidence="1">
    <location>
        <begin position="76"/>
        <end position="98"/>
    </location>
</feature>
<evidence type="ECO:0008006" key="4">
    <source>
        <dbReference type="Google" id="ProtNLM"/>
    </source>
</evidence>
<organism evidence="2 3">
    <name type="scientific">Arthrobacter gyeryongensis</name>
    <dbReference type="NCBI Taxonomy" id="1650592"/>
    <lineage>
        <taxon>Bacteria</taxon>
        <taxon>Bacillati</taxon>
        <taxon>Actinomycetota</taxon>
        <taxon>Actinomycetes</taxon>
        <taxon>Micrococcales</taxon>
        <taxon>Micrococcaceae</taxon>
        <taxon>Arthrobacter</taxon>
    </lineage>
</organism>
<proteinExistence type="predicted"/>
<dbReference type="EMBL" id="BAABKK010000015">
    <property type="protein sequence ID" value="GAA5195449.1"/>
    <property type="molecule type" value="Genomic_DNA"/>
</dbReference>